<keyword evidence="1 3" id="KW-0807">Transducer</keyword>
<dbReference type="Gene3D" id="1.10.287.950">
    <property type="entry name" value="Methyl-accepting chemotaxis protein"/>
    <property type="match status" value="1"/>
</dbReference>
<dbReference type="GO" id="GO:0016020">
    <property type="term" value="C:membrane"/>
    <property type="evidence" value="ECO:0007669"/>
    <property type="project" value="InterPro"/>
</dbReference>
<feature type="coiled-coil region" evidence="4">
    <location>
        <begin position="256"/>
        <end position="283"/>
    </location>
</feature>
<evidence type="ECO:0000313" key="8">
    <source>
        <dbReference type="EMBL" id="QKS51367.1"/>
    </source>
</evidence>
<dbReference type="PROSITE" id="PS50885">
    <property type="entry name" value="HAMP"/>
    <property type="match status" value="1"/>
</dbReference>
<dbReference type="Pfam" id="PF00672">
    <property type="entry name" value="HAMP"/>
    <property type="match status" value="1"/>
</dbReference>
<dbReference type="PRINTS" id="PR00260">
    <property type="entry name" value="CHEMTRNSDUCR"/>
</dbReference>
<feature type="domain" description="HAMP" evidence="7">
    <location>
        <begin position="212"/>
        <end position="265"/>
    </location>
</feature>
<dbReference type="PANTHER" id="PTHR32089:SF112">
    <property type="entry name" value="LYSOZYME-LIKE PROTEIN-RELATED"/>
    <property type="match status" value="1"/>
</dbReference>
<dbReference type="GO" id="GO:0006935">
    <property type="term" value="P:chemotaxis"/>
    <property type="evidence" value="ECO:0007669"/>
    <property type="project" value="InterPro"/>
</dbReference>
<dbReference type="KEGG" id="aoz:HUE56_12805"/>
<keyword evidence="5" id="KW-0472">Membrane</keyword>
<dbReference type="AlphaFoldDB" id="A0A6N1AM17"/>
<keyword evidence="5" id="KW-0812">Transmembrane</keyword>
<keyword evidence="4" id="KW-0175">Coiled coil</keyword>
<protein>
    <submittedName>
        <fullName evidence="8">HAMP domain-containing protein</fullName>
    </submittedName>
</protein>
<dbReference type="GO" id="GO:0004888">
    <property type="term" value="F:transmembrane signaling receptor activity"/>
    <property type="evidence" value="ECO:0007669"/>
    <property type="project" value="InterPro"/>
</dbReference>
<evidence type="ECO:0000259" key="6">
    <source>
        <dbReference type="PROSITE" id="PS50111"/>
    </source>
</evidence>
<dbReference type="OrthoDB" id="3378718at2"/>
<gene>
    <name evidence="8" type="ORF">HUE56_12805</name>
</gene>
<dbReference type="Gene3D" id="6.10.340.10">
    <property type="match status" value="1"/>
</dbReference>
<dbReference type="InterPro" id="IPR003660">
    <property type="entry name" value="HAMP_dom"/>
</dbReference>
<dbReference type="SMART" id="SM00304">
    <property type="entry name" value="HAMP"/>
    <property type="match status" value="1"/>
</dbReference>
<evidence type="ECO:0000313" key="9">
    <source>
        <dbReference type="Proteomes" id="UP000509702"/>
    </source>
</evidence>
<dbReference type="GO" id="GO:0007165">
    <property type="term" value="P:signal transduction"/>
    <property type="evidence" value="ECO:0007669"/>
    <property type="project" value="UniProtKB-KW"/>
</dbReference>
<evidence type="ECO:0000256" key="1">
    <source>
        <dbReference type="ARBA" id="ARBA00023224"/>
    </source>
</evidence>
<keyword evidence="5" id="KW-1133">Transmembrane helix</keyword>
<evidence type="ECO:0000256" key="2">
    <source>
        <dbReference type="ARBA" id="ARBA00029447"/>
    </source>
</evidence>
<dbReference type="InterPro" id="IPR004090">
    <property type="entry name" value="Chemotax_Me-accpt_rcpt"/>
</dbReference>
<evidence type="ECO:0000256" key="5">
    <source>
        <dbReference type="SAM" id="Phobius"/>
    </source>
</evidence>
<dbReference type="PANTHER" id="PTHR32089">
    <property type="entry name" value="METHYL-ACCEPTING CHEMOTAXIS PROTEIN MCPB"/>
    <property type="match status" value="1"/>
</dbReference>
<dbReference type="PROSITE" id="PS50111">
    <property type="entry name" value="CHEMOTAXIS_TRANSDUC_2"/>
    <property type="match status" value="1"/>
</dbReference>
<dbReference type="SMART" id="SM00283">
    <property type="entry name" value="MA"/>
    <property type="match status" value="1"/>
</dbReference>
<evidence type="ECO:0000256" key="3">
    <source>
        <dbReference type="PROSITE-ProRule" id="PRU00284"/>
    </source>
</evidence>
<comment type="similarity">
    <text evidence="2">Belongs to the methyl-accepting chemotaxis (MCP) protein family.</text>
</comment>
<reference evidence="8 9" key="1">
    <citation type="submission" date="2020-06" db="EMBL/GenBank/DDBJ databases">
        <title>Complete genome of Azosprillum oryzae KACC14407.</title>
        <authorList>
            <person name="Kim M."/>
            <person name="Park Y.-J."/>
            <person name="Shin J.-H."/>
        </authorList>
    </citation>
    <scope>NUCLEOTIDE SEQUENCE [LARGE SCALE GENOMIC DNA]</scope>
    <source>
        <strain evidence="8 9">KACC 14407</strain>
    </source>
</reference>
<sequence>MLKNLRIAALTNLFGVVVTLGFLAVVVTSALAIRELKVGGPIYQRIVLGKDLIADILPPPEYVIEAYLEATLAMNDPASVEQRRARLAQLRKDYDERHAYWLKESFEPALLDQLTRTSHAPVMRFWSEIELKFLPALARKDEAAARASYAAIAEAYAAHRAVVDRIVEDTTRYNSETEVYAAGRESLFMTAVWGVSAVVLAVVVLGVLGIRRRVVRPVGELTVAMRTLAQGNLAVAIPGADRGDEVGAMAQALNVFKENAEEAERLRRLRDEERERSEREKQAALLRMAETVETEASNAVDVVANQTSQMAGNATRMAESARAVSDNSQNVAAAATQALSNAQTVAAASEQLSASIREIATQIGTATTMTGDAVGASVRAEETIQRLAEAVTRIGEVTDLINDVAGQTNLLALNATIEAARAGEAGKGFAVVASEVKQLAGQTARATEEIESQIAAIQATTAEAVNAVRAIAERVRGVETVSATVAAAIEEQEAATGEIARNVVQTSNAAQEVATRIAAVSEEATATGERASEVNALSTRVATSIDQLRRVLIEAIRTATPEVNRRVAPRYPLNRPGRLTVGGRDLPVTVDNASEGGAQLSGLPQEAWSGLVGSALAEGTALRVALPGLEPVPAVVRALERGGAGRLHVTFTLVGAERDRFAAQFGRSVAGLVPMERAA</sequence>
<proteinExistence type="inferred from homology"/>
<dbReference type="Pfam" id="PF00015">
    <property type="entry name" value="MCPsignal"/>
    <property type="match status" value="1"/>
</dbReference>
<name>A0A6N1AM17_9PROT</name>
<accession>A0A6N1AM17</accession>
<feature type="domain" description="Methyl-accepting transducer" evidence="6">
    <location>
        <begin position="313"/>
        <end position="532"/>
    </location>
</feature>
<keyword evidence="9" id="KW-1185">Reference proteome</keyword>
<dbReference type="CDD" id="cd06225">
    <property type="entry name" value="HAMP"/>
    <property type="match status" value="1"/>
</dbReference>
<organism evidence="8 9">
    <name type="scientific">Azospirillum oryzae</name>
    <dbReference type="NCBI Taxonomy" id="286727"/>
    <lineage>
        <taxon>Bacteria</taxon>
        <taxon>Pseudomonadati</taxon>
        <taxon>Pseudomonadota</taxon>
        <taxon>Alphaproteobacteria</taxon>
        <taxon>Rhodospirillales</taxon>
        <taxon>Azospirillaceae</taxon>
        <taxon>Azospirillum</taxon>
    </lineage>
</organism>
<dbReference type="SUPFAM" id="SSF58104">
    <property type="entry name" value="Methyl-accepting chemotaxis protein (MCP) signaling domain"/>
    <property type="match status" value="1"/>
</dbReference>
<dbReference type="RefSeq" id="WP_149198015.1">
    <property type="nucleotide sequence ID" value="NZ_BSOV01000047.1"/>
</dbReference>
<dbReference type="EMBL" id="CP054619">
    <property type="protein sequence ID" value="QKS51367.1"/>
    <property type="molecule type" value="Genomic_DNA"/>
</dbReference>
<dbReference type="Proteomes" id="UP000509702">
    <property type="component" value="Chromosome"/>
</dbReference>
<evidence type="ECO:0000259" key="7">
    <source>
        <dbReference type="PROSITE" id="PS50885"/>
    </source>
</evidence>
<dbReference type="InterPro" id="IPR004089">
    <property type="entry name" value="MCPsignal_dom"/>
</dbReference>
<evidence type="ECO:0000256" key="4">
    <source>
        <dbReference type="SAM" id="Coils"/>
    </source>
</evidence>
<feature type="transmembrane region" description="Helical" evidence="5">
    <location>
        <begin position="187"/>
        <end position="210"/>
    </location>
</feature>